<reference evidence="1 2" key="1">
    <citation type="journal article" date="2019" name="Genome Biol. Evol.">
        <title>Insights into the evolution of the New World diploid cottons (Gossypium, subgenus Houzingenia) based on genome sequencing.</title>
        <authorList>
            <person name="Grover C.E."/>
            <person name="Arick M.A. 2nd"/>
            <person name="Thrash A."/>
            <person name="Conover J.L."/>
            <person name="Sanders W.S."/>
            <person name="Peterson D.G."/>
            <person name="Frelichowski J.E."/>
            <person name="Scheffler J.A."/>
            <person name="Scheffler B.E."/>
            <person name="Wendel J.F."/>
        </authorList>
    </citation>
    <scope>NUCLEOTIDE SEQUENCE [LARGE SCALE GENOMIC DNA]</scope>
    <source>
        <strain evidence="1">8</strain>
        <tissue evidence="1">Leaf</tissue>
    </source>
</reference>
<dbReference type="EMBL" id="JABEZW010000007">
    <property type="protein sequence ID" value="MBA0771195.1"/>
    <property type="molecule type" value="Genomic_DNA"/>
</dbReference>
<evidence type="ECO:0000313" key="1">
    <source>
        <dbReference type="EMBL" id="MBA0771195.1"/>
    </source>
</evidence>
<name>A0A7J9EFC0_9ROSI</name>
<dbReference type="AlphaFoldDB" id="A0A7J9EFC0"/>
<dbReference type="Proteomes" id="UP000593568">
    <property type="component" value="Unassembled WGS sequence"/>
</dbReference>
<keyword evidence="2" id="KW-1185">Reference proteome</keyword>
<proteinExistence type="predicted"/>
<organism evidence="1 2">
    <name type="scientific">Gossypium trilobum</name>
    <dbReference type="NCBI Taxonomy" id="34281"/>
    <lineage>
        <taxon>Eukaryota</taxon>
        <taxon>Viridiplantae</taxon>
        <taxon>Streptophyta</taxon>
        <taxon>Embryophyta</taxon>
        <taxon>Tracheophyta</taxon>
        <taxon>Spermatophyta</taxon>
        <taxon>Magnoliopsida</taxon>
        <taxon>eudicotyledons</taxon>
        <taxon>Gunneridae</taxon>
        <taxon>Pentapetalae</taxon>
        <taxon>rosids</taxon>
        <taxon>malvids</taxon>
        <taxon>Malvales</taxon>
        <taxon>Malvaceae</taxon>
        <taxon>Malvoideae</taxon>
        <taxon>Gossypium</taxon>
    </lineage>
</organism>
<gene>
    <name evidence="1" type="ORF">Gotri_019695</name>
</gene>
<sequence>MISNQKAFNGFPDFLPCSTLI</sequence>
<accession>A0A7J9EFC0</accession>
<evidence type="ECO:0000313" key="2">
    <source>
        <dbReference type="Proteomes" id="UP000593568"/>
    </source>
</evidence>
<comment type="caution">
    <text evidence="1">The sequence shown here is derived from an EMBL/GenBank/DDBJ whole genome shotgun (WGS) entry which is preliminary data.</text>
</comment>
<protein>
    <submittedName>
        <fullName evidence="1">Uncharacterized protein</fullName>
    </submittedName>
</protein>